<gene>
    <name evidence="2" type="ORF">JMJ35_004989</name>
</gene>
<dbReference type="EMBL" id="JAFEKC020000009">
    <property type="protein sequence ID" value="KAK0512972.1"/>
    <property type="molecule type" value="Genomic_DNA"/>
</dbReference>
<proteinExistence type="predicted"/>
<reference evidence="2" key="1">
    <citation type="submission" date="2023-03" db="EMBL/GenBank/DDBJ databases">
        <title>Complete genome of Cladonia borealis.</title>
        <authorList>
            <person name="Park H."/>
        </authorList>
    </citation>
    <scope>NUCLEOTIDE SEQUENCE</scope>
    <source>
        <strain evidence="2">ANT050790</strain>
    </source>
</reference>
<feature type="signal peptide" evidence="1">
    <location>
        <begin position="1"/>
        <end position="17"/>
    </location>
</feature>
<dbReference type="Gene3D" id="2.60.120.200">
    <property type="match status" value="1"/>
</dbReference>
<dbReference type="Pfam" id="PF14099">
    <property type="entry name" value="Polysacc_lyase"/>
    <property type="match status" value="1"/>
</dbReference>
<evidence type="ECO:0000256" key="1">
    <source>
        <dbReference type="SAM" id="SignalP"/>
    </source>
</evidence>
<dbReference type="AlphaFoldDB" id="A0AA39R151"/>
<keyword evidence="1" id="KW-0732">Signal</keyword>
<dbReference type="Proteomes" id="UP001166286">
    <property type="component" value="Unassembled WGS sequence"/>
</dbReference>
<evidence type="ECO:0000313" key="2">
    <source>
        <dbReference type="EMBL" id="KAK0512972.1"/>
    </source>
</evidence>
<feature type="chain" id="PRO_5041398434" evidence="1">
    <location>
        <begin position="18"/>
        <end position="253"/>
    </location>
</feature>
<comment type="caution">
    <text evidence="2">The sequence shown here is derived from an EMBL/GenBank/DDBJ whole genome shotgun (WGS) entry which is preliminary data.</text>
</comment>
<sequence>MLLQAFAFVSSLSLTTSTLLINYAAPAPISDLGSCQLEGSYLGDKIACPGNDNVYIKPGTDPRGQAALHYHRDPRFRRAEVKGMGTYAADNTYFVGYEFNLANYHEHLAIFQWKNGASDAADNQDIVFNLQWTETLPTRLSLGYTPPGTNANYGPLWTDSSDFTLNTTHNIALAWDTKSRGNNNLQVWLDGESVLNKGGLSLWTGEAYPKFGIYRGEARDHDTPGESNVFDIYVYKVQLSDASLDEVSGASGL</sequence>
<organism evidence="2 3">
    <name type="scientific">Cladonia borealis</name>
    <dbReference type="NCBI Taxonomy" id="184061"/>
    <lineage>
        <taxon>Eukaryota</taxon>
        <taxon>Fungi</taxon>
        <taxon>Dikarya</taxon>
        <taxon>Ascomycota</taxon>
        <taxon>Pezizomycotina</taxon>
        <taxon>Lecanoromycetes</taxon>
        <taxon>OSLEUM clade</taxon>
        <taxon>Lecanoromycetidae</taxon>
        <taxon>Lecanorales</taxon>
        <taxon>Lecanorineae</taxon>
        <taxon>Cladoniaceae</taxon>
        <taxon>Cladonia</taxon>
    </lineage>
</organism>
<evidence type="ECO:0000313" key="3">
    <source>
        <dbReference type="Proteomes" id="UP001166286"/>
    </source>
</evidence>
<accession>A0AA39R151</accession>
<protein>
    <submittedName>
        <fullName evidence="2">Uncharacterized protein</fullName>
    </submittedName>
</protein>
<dbReference type="InterPro" id="IPR025975">
    <property type="entry name" value="Polysacc_lyase"/>
</dbReference>
<name>A0AA39R151_9LECA</name>
<keyword evidence="3" id="KW-1185">Reference proteome</keyword>